<comment type="cofactor">
    <cofactor evidence="8">
        <name>a divalent metal cation</name>
        <dbReference type="ChEBI" id="CHEBI:60240"/>
    </cofactor>
    <text evidence="8">Binds 2 divalent metal cations per subunit.</text>
</comment>
<evidence type="ECO:0000256" key="3">
    <source>
        <dbReference type="ARBA" id="ARBA00022670"/>
    </source>
</evidence>
<evidence type="ECO:0000256" key="8">
    <source>
        <dbReference type="PIRSR" id="PIRSR001123-2"/>
    </source>
</evidence>
<evidence type="ECO:0000256" key="7">
    <source>
        <dbReference type="PIRSR" id="PIRSR001123-1"/>
    </source>
</evidence>
<dbReference type="PIRSF" id="PIRSF001123">
    <property type="entry name" value="PepA_GA"/>
    <property type="match status" value="1"/>
</dbReference>
<dbReference type="GO" id="GO:0046872">
    <property type="term" value="F:metal ion binding"/>
    <property type="evidence" value="ECO:0007669"/>
    <property type="project" value="UniProtKB-UniRule"/>
</dbReference>
<dbReference type="InterPro" id="IPR008007">
    <property type="entry name" value="Peptidase_M42"/>
</dbReference>
<accession>A0A5B9DCK4</accession>
<evidence type="ECO:0000313" key="10">
    <source>
        <dbReference type="Proteomes" id="UP000321408"/>
    </source>
</evidence>
<feature type="binding site" evidence="8">
    <location>
        <position position="333"/>
    </location>
    <ligand>
        <name>Zn(2+)</name>
        <dbReference type="ChEBI" id="CHEBI:29105"/>
        <label>2</label>
    </ligand>
</feature>
<feature type="binding site" evidence="8">
    <location>
        <position position="223"/>
    </location>
    <ligand>
        <name>Zn(2+)</name>
        <dbReference type="ChEBI" id="CHEBI:29105"/>
        <label>2</label>
    </ligand>
</feature>
<reference evidence="9 10" key="1">
    <citation type="journal article" date="2020" name="Nature">
        <title>Isolation of an archaeon at the prokaryote-eukaryote interface.</title>
        <authorList>
            <person name="Imachi H."/>
            <person name="Nobu M.K."/>
            <person name="Nakahara N."/>
            <person name="Morono Y."/>
            <person name="Ogawara M."/>
            <person name="Takaki Y."/>
            <person name="Takano Y."/>
            <person name="Uematsu K."/>
            <person name="Ikuta T."/>
            <person name="Ito M."/>
            <person name="Matsui Y."/>
            <person name="Miyazaki M."/>
            <person name="Murata K."/>
            <person name="Saito Y."/>
            <person name="Sakai S."/>
            <person name="Song C."/>
            <person name="Tasumi E."/>
            <person name="Yamanaka Y."/>
            <person name="Yamaguchi T."/>
            <person name="Kamagata Y."/>
            <person name="Tamaki H."/>
            <person name="Takai K."/>
        </authorList>
    </citation>
    <scope>NUCLEOTIDE SEQUENCE [LARGE SCALE GENOMIC DNA]</scope>
    <source>
        <strain evidence="9 10">MK-D1</strain>
    </source>
</reference>
<dbReference type="PANTHER" id="PTHR32481">
    <property type="entry name" value="AMINOPEPTIDASE"/>
    <property type="match status" value="1"/>
</dbReference>
<sequence>MSESNLLENVVEIQRKLSTLIGVSGHENDVSAFIFNELKQHADNVWMDKMGNVLGIKKGTDPDGLRIMIDAHMDEVGLLISYIEKNGFLRFVPLGGIDKRLYPGSDIKIQTKSGKTISGIIGMNPPHITDPKLRDISPDHANLFIDIGAKDEEEVKNLGIIVGNRAVLDGRFEYNPDIGGGFMRGRAFDDRTGCNVALQVSKLINDMEPIPNTILYSFTVCEEVGGRGVPAATDGLNPDIGIALENTIAADVPGVPLNKQITQLEHGPAFSVADRRTLYHEKLLEIFKMRAEELGYSWQYKQPAFGGTNAGLWHTMHKGIPSGCISVPSRYIHSPIAMIKISDILATINTLLAILTKPIEI</sequence>
<feature type="binding site" evidence="8">
    <location>
        <position position="189"/>
    </location>
    <ligand>
        <name>Zn(2+)</name>
        <dbReference type="ChEBI" id="CHEBI:29105"/>
        <label>1</label>
    </ligand>
</feature>
<dbReference type="Gene3D" id="2.40.30.40">
    <property type="entry name" value="Peptidase M42, domain 2"/>
    <property type="match status" value="1"/>
</dbReference>
<reference evidence="9 10" key="2">
    <citation type="journal article" date="2024" name="Int. J. Syst. Evol. Microbiol.">
        <title>Promethearchaeum syntrophicum gen. nov., sp. nov., an anaerobic, obligately syntrophic archaeon, the first isolate of the lineage 'Asgard' archaea, and proposal of the new archaeal phylum Promethearchaeota phyl. nov. and kingdom Promethearchaeati regn. nov.</title>
        <authorList>
            <person name="Imachi H."/>
            <person name="Nobu M.K."/>
            <person name="Kato S."/>
            <person name="Takaki Y."/>
            <person name="Miyazaki M."/>
            <person name="Miyata M."/>
            <person name="Ogawara M."/>
            <person name="Saito Y."/>
            <person name="Sakai S."/>
            <person name="Tahara Y.O."/>
            <person name="Takano Y."/>
            <person name="Tasumi E."/>
            <person name="Uematsu K."/>
            <person name="Yoshimura T."/>
            <person name="Itoh T."/>
            <person name="Ohkuma M."/>
            <person name="Takai K."/>
        </authorList>
    </citation>
    <scope>NUCLEOTIDE SEQUENCE [LARGE SCALE GENOMIC DNA]</scope>
    <source>
        <strain evidence="9 10">MK-D1</strain>
    </source>
</reference>
<dbReference type="GO" id="GO:0004177">
    <property type="term" value="F:aminopeptidase activity"/>
    <property type="evidence" value="ECO:0007669"/>
    <property type="project" value="UniProtKB-UniRule"/>
</dbReference>
<dbReference type="KEGG" id="psyt:DSAG12_02323"/>
<organism evidence="9 10">
    <name type="scientific">Promethearchaeum syntrophicum</name>
    <dbReference type="NCBI Taxonomy" id="2594042"/>
    <lineage>
        <taxon>Archaea</taxon>
        <taxon>Promethearchaeati</taxon>
        <taxon>Promethearchaeota</taxon>
        <taxon>Promethearchaeia</taxon>
        <taxon>Promethearchaeales</taxon>
        <taxon>Promethearchaeaceae</taxon>
        <taxon>Promethearchaeum</taxon>
    </lineage>
</organism>
<dbReference type="GO" id="GO:0006508">
    <property type="term" value="P:proteolysis"/>
    <property type="evidence" value="ECO:0007669"/>
    <property type="project" value="UniProtKB-KW"/>
</dbReference>
<keyword evidence="4 8" id="KW-0479">Metal-binding</keyword>
<feature type="binding site" evidence="8">
    <location>
        <position position="245"/>
    </location>
    <ligand>
        <name>Zn(2+)</name>
        <dbReference type="ChEBI" id="CHEBI:29105"/>
        <label>1</label>
    </ligand>
</feature>
<keyword evidence="2" id="KW-0031">Aminopeptidase</keyword>
<keyword evidence="5" id="KW-0378">Hydrolase</keyword>
<dbReference type="Gene3D" id="3.40.630.10">
    <property type="entry name" value="Zn peptidases"/>
    <property type="match status" value="1"/>
</dbReference>
<protein>
    <submittedName>
        <fullName evidence="9">M42 family metallopeptidase</fullName>
    </submittedName>
</protein>
<dbReference type="RefSeq" id="WP_147663368.1">
    <property type="nucleotide sequence ID" value="NZ_CP042905.2"/>
</dbReference>
<dbReference type="OrthoDB" id="30642at2157"/>
<dbReference type="PANTHER" id="PTHR32481:SF0">
    <property type="entry name" value="AMINOPEPTIDASE YPDE-RELATED"/>
    <property type="match status" value="1"/>
</dbReference>
<dbReference type="InterPro" id="IPR023367">
    <property type="entry name" value="Peptidase_M42_dom2"/>
</dbReference>
<evidence type="ECO:0000313" key="9">
    <source>
        <dbReference type="EMBL" id="QEE16493.1"/>
    </source>
</evidence>
<feature type="binding site" evidence="8">
    <location>
        <position position="72"/>
    </location>
    <ligand>
        <name>Zn(2+)</name>
        <dbReference type="ChEBI" id="CHEBI:29105"/>
        <label>1</label>
    </ligand>
</feature>
<dbReference type="InterPro" id="IPR051464">
    <property type="entry name" value="Peptidase_M42_aminopept"/>
</dbReference>
<dbReference type="SUPFAM" id="SSF53187">
    <property type="entry name" value="Zn-dependent exopeptidases"/>
    <property type="match status" value="1"/>
</dbReference>
<feature type="binding site" evidence="8">
    <location>
        <position position="189"/>
    </location>
    <ligand>
        <name>Zn(2+)</name>
        <dbReference type="ChEBI" id="CHEBI:29105"/>
        <label>2</label>
    </ligand>
</feature>
<evidence type="ECO:0000256" key="4">
    <source>
        <dbReference type="ARBA" id="ARBA00022723"/>
    </source>
</evidence>
<dbReference type="GeneID" id="41330311"/>
<evidence type="ECO:0000256" key="1">
    <source>
        <dbReference type="ARBA" id="ARBA00006272"/>
    </source>
</evidence>
<comment type="similarity">
    <text evidence="1 6">Belongs to the peptidase M42 family.</text>
</comment>
<gene>
    <name evidence="9" type="ORF">DSAG12_02323</name>
</gene>
<keyword evidence="3" id="KW-0645">Protease</keyword>
<dbReference type="Proteomes" id="UP000321408">
    <property type="component" value="Chromosome"/>
</dbReference>
<dbReference type="AlphaFoldDB" id="A0A5B9DCK4"/>
<dbReference type="Pfam" id="PF05343">
    <property type="entry name" value="Peptidase_M42"/>
    <property type="match status" value="1"/>
</dbReference>
<name>A0A5B9DCK4_9ARCH</name>
<feature type="active site" description="Proton acceptor" evidence="7">
    <location>
        <position position="222"/>
    </location>
</feature>
<proteinExistence type="inferred from homology"/>
<keyword evidence="10" id="KW-1185">Reference proteome</keyword>
<dbReference type="SUPFAM" id="SSF101821">
    <property type="entry name" value="Aminopeptidase/glucanase lid domain"/>
    <property type="match status" value="1"/>
</dbReference>
<evidence type="ECO:0000256" key="5">
    <source>
        <dbReference type="ARBA" id="ARBA00022801"/>
    </source>
</evidence>
<evidence type="ECO:0000256" key="6">
    <source>
        <dbReference type="PIRNR" id="PIRNR001123"/>
    </source>
</evidence>
<evidence type="ECO:0000256" key="2">
    <source>
        <dbReference type="ARBA" id="ARBA00022438"/>
    </source>
</evidence>
<dbReference type="EMBL" id="CP042905">
    <property type="protein sequence ID" value="QEE16493.1"/>
    <property type="molecule type" value="Genomic_DNA"/>
</dbReference>